<dbReference type="EMBL" id="JABMKV010000003">
    <property type="protein sequence ID" value="NQX32729.1"/>
    <property type="molecule type" value="Genomic_DNA"/>
</dbReference>
<evidence type="ECO:0000313" key="4">
    <source>
        <dbReference type="Proteomes" id="UP000762110"/>
    </source>
</evidence>
<dbReference type="SUPFAM" id="SSF53756">
    <property type="entry name" value="UDP-Glycosyltransferase/glycogen phosphorylase"/>
    <property type="match status" value="1"/>
</dbReference>
<proteinExistence type="predicted"/>
<evidence type="ECO:0008006" key="5">
    <source>
        <dbReference type="Google" id="ProtNLM"/>
    </source>
</evidence>
<keyword evidence="2" id="KW-0808">Transferase</keyword>
<dbReference type="Gene3D" id="3.40.50.2000">
    <property type="entry name" value="Glycogen Phosphorylase B"/>
    <property type="match status" value="2"/>
</dbReference>
<protein>
    <recommendedName>
        <fullName evidence="5">Glycosyltransferase involved in cell wall biosynthesis</fullName>
    </recommendedName>
</protein>
<gene>
    <name evidence="3" type="ORF">HQN85_13390</name>
</gene>
<comment type="caution">
    <text evidence="3">The sequence shown here is derived from an EMBL/GenBank/DDBJ whole genome shotgun (WGS) entry which is preliminary data.</text>
</comment>
<evidence type="ECO:0000313" key="3">
    <source>
        <dbReference type="EMBL" id="NQX32729.1"/>
    </source>
</evidence>
<keyword evidence="4" id="KW-1185">Reference proteome</keyword>
<sequence>MKKKILIISYSYPPSNAPAAQRPYTVAKYLNKEEFDITVITCGNADSSLGYNEGFDPELPDVKLIKINSLVGSGASTLRKSKMGGNKSLKNSIKSSLFDLFSSLIVPDKAIFWYPKVRKYLLAHPDLIYKSDVVFTTSPAFSNHLSGKFIKSLNKNVFWVSEMRDFHALEKTENARSIRQIINKKLEQSVIKESDKVSFISYAMQHIYSNYYTKFNHKFGVIYNGFDLSDFEHLNIVRTQNRKLTLFYAGSFYRGVRSPKPLLEILDNLIARELITVEQLEIRIAGNFENELMEEIKRYKSSTSINFIGNIPRKEVLLQLVSADLLWLIVGNKSTHYTGVPIKFFEYIGARRPIVNFAPAMSEPSRIISENNLGWNFDTSNFNLTESVETFQQIINDYKSGILAESLKNKSFPEFDREHQGVLFGKLFNEI</sequence>
<keyword evidence="1" id="KW-0328">Glycosyltransferase</keyword>
<accession>A0ABX2DF74</accession>
<name>A0ABX2DF74_9SPHI</name>
<dbReference type="PANTHER" id="PTHR12526">
    <property type="entry name" value="GLYCOSYLTRANSFERASE"/>
    <property type="match status" value="1"/>
</dbReference>
<dbReference type="PANTHER" id="PTHR12526:SF629">
    <property type="entry name" value="TEICHURONIC ACID BIOSYNTHESIS GLYCOSYLTRANSFERASE TUAH-RELATED"/>
    <property type="match status" value="1"/>
</dbReference>
<dbReference type="RefSeq" id="WP_173273061.1">
    <property type="nucleotide sequence ID" value="NZ_JABMKV010000003.1"/>
</dbReference>
<evidence type="ECO:0000256" key="1">
    <source>
        <dbReference type="ARBA" id="ARBA00022676"/>
    </source>
</evidence>
<evidence type="ECO:0000256" key="2">
    <source>
        <dbReference type="ARBA" id="ARBA00022679"/>
    </source>
</evidence>
<dbReference type="Proteomes" id="UP000762110">
    <property type="component" value="Unassembled WGS sequence"/>
</dbReference>
<organism evidence="3 4">
    <name type="scientific">Pedobacter boryungensis</name>
    <dbReference type="NCBI Taxonomy" id="869962"/>
    <lineage>
        <taxon>Bacteria</taxon>
        <taxon>Pseudomonadati</taxon>
        <taxon>Bacteroidota</taxon>
        <taxon>Sphingobacteriia</taxon>
        <taxon>Sphingobacteriales</taxon>
        <taxon>Sphingobacteriaceae</taxon>
        <taxon>Pedobacter</taxon>
    </lineage>
</organism>
<reference evidence="3 4" key="1">
    <citation type="submission" date="2020-05" db="EMBL/GenBank/DDBJ databases">
        <title>Description of Pedobacter foliorum sp. nov.</title>
        <authorList>
            <person name="Qi S."/>
            <person name="Carlier A."/>
            <person name="Cnockaert M."/>
            <person name="Vandamme P."/>
        </authorList>
    </citation>
    <scope>NUCLEOTIDE SEQUENCE [LARGE SCALE GENOMIC DNA]</scope>
    <source>
        <strain evidence="3 4">LMG 31300</strain>
    </source>
</reference>